<evidence type="ECO:0000313" key="2">
    <source>
        <dbReference type="EMBL" id="KAH1032239.1"/>
    </source>
</evidence>
<name>A0A9D3ZFQ7_9ROSI</name>
<reference evidence="2 3" key="1">
    <citation type="journal article" date="2021" name="Plant Biotechnol. J.">
        <title>Multi-omics assisted identification of the key and species-specific regulatory components of drought-tolerant mechanisms in Gossypium stocksii.</title>
        <authorList>
            <person name="Yu D."/>
            <person name="Ke L."/>
            <person name="Zhang D."/>
            <person name="Wu Y."/>
            <person name="Sun Y."/>
            <person name="Mei J."/>
            <person name="Sun J."/>
            <person name="Sun Y."/>
        </authorList>
    </citation>
    <scope>NUCLEOTIDE SEQUENCE [LARGE SCALE GENOMIC DNA]</scope>
    <source>
        <strain evidence="3">cv. E1</strain>
        <tissue evidence="2">Leaf</tissue>
    </source>
</reference>
<proteinExistence type="predicted"/>
<dbReference type="AlphaFoldDB" id="A0A9D3ZFQ7"/>
<sequence length="51" mass="5784">MGELMEKNDALEAMVLALKEQTEEFKGELNTCKAALEQYFHAKGIMDYATK</sequence>
<dbReference type="OrthoDB" id="1000653at2759"/>
<organism evidence="2 3">
    <name type="scientific">Gossypium stocksii</name>
    <dbReference type="NCBI Taxonomy" id="47602"/>
    <lineage>
        <taxon>Eukaryota</taxon>
        <taxon>Viridiplantae</taxon>
        <taxon>Streptophyta</taxon>
        <taxon>Embryophyta</taxon>
        <taxon>Tracheophyta</taxon>
        <taxon>Spermatophyta</taxon>
        <taxon>Magnoliopsida</taxon>
        <taxon>eudicotyledons</taxon>
        <taxon>Gunneridae</taxon>
        <taxon>Pentapetalae</taxon>
        <taxon>rosids</taxon>
        <taxon>malvids</taxon>
        <taxon>Malvales</taxon>
        <taxon>Malvaceae</taxon>
        <taxon>Malvoideae</taxon>
        <taxon>Gossypium</taxon>
    </lineage>
</organism>
<protein>
    <submittedName>
        <fullName evidence="2">Uncharacterized protein</fullName>
    </submittedName>
</protein>
<keyword evidence="3" id="KW-1185">Reference proteome</keyword>
<comment type="caution">
    <text evidence="2">The sequence shown here is derived from an EMBL/GenBank/DDBJ whole genome shotgun (WGS) entry which is preliminary data.</text>
</comment>
<keyword evidence="1" id="KW-0175">Coiled coil</keyword>
<feature type="coiled-coil region" evidence="1">
    <location>
        <begin position="1"/>
        <end position="28"/>
    </location>
</feature>
<gene>
    <name evidence="2" type="ORF">J1N35_044413</name>
</gene>
<dbReference type="EMBL" id="JAIQCV010000013">
    <property type="protein sequence ID" value="KAH1032239.1"/>
    <property type="molecule type" value="Genomic_DNA"/>
</dbReference>
<evidence type="ECO:0000256" key="1">
    <source>
        <dbReference type="SAM" id="Coils"/>
    </source>
</evidence>
<feature type="non-terminal residue" evidence="2">
    <location>
        <position position="51"/>
    </location>
</feature>
<accession>A0A9D3ZFQ7</accession>
<evidence type="ECO:0000313" key="3">
    <source>
        <dbReference type="Proteomes" id="UP000828251"/>
    </source>
</evidence>
<dbReference type="Proteomes" id="UP000828251">
    <property type="component" value="Unassembled WGS sequence"/>
</dbReference>